<dbReference type="CDD" id="cd00211">
    <property type="entry name" value="PTS_IIA_fru"/>
    <property type="match status" value="1"/>
</dbReference>
<dbReference type="GeneID" id="69470012"/>
<protein>
    <submittedName>
        <fullName evidence="1">PTS system galactitol-specific transporter subunit IIA</fullName>
    </submittedName>
</protein>
<dbReference type="Gene3D" id="3.40.930.10">
    <property type="entry name" value="Mannitol-specific EII, Chain A"/>
    <property type="match status" value="1"/>
</dbReference>
<dbReference type="InterPro" id="IPR051541">
    <property type="entry name" value="PTS_SugarTrans_NitroReg"/>
</dbReference>
<evidence type="ECO:0000313" key="1">
    <source>
        <dbReference type="EMBL" id="VYT34590.1"/>
    </source>
</evidence>
<dbReference type="PANTHER" id="PTHR47738">
    <property type="entry name" value="PTS SYSTEM FRUCTOSE-LIKE EIIA COMPONENT-RELATED"/>
    <property type="match status" value="1"/>
</dbReference>
<proteinExistence type="predicted"/>
<reference evidence="1" key="1">
    <citation type="submission" date="2019-11" db="EMBL/GenBank/DDBJ databases">
        <authorList>
            <person name="Feng L."/>
        </authorList>
    </citation>
    <scope>NUCLEOTIDE SEQUENCE</scope>
    <source>
        <strain evidence="1">AcaccaeLFYP115</strain>
    </source>
</reference>
<dbReference type="InterPro" id="IPR002178">
    <property type="entry name" value="PTS_EIIA_type-2_dom"/>
</dbReference>
<sequence>MKTRYLVIHGTADNNEQAIKLCGEALYKAGIVSENFGDLCAKRERDFPTGLPTEIPTAIPHVKDEGITENAICLLKLNHPVTFKRLDDDTEEVKTDMIFNLAIRDADEHLAVLQKMMAFLNNPEVLTKCKKLSNEETEVYLQEQLES</sequence>
<dbReference type="EMBL" id="CACRSQ010000007">
    <property type="protein sequence ID" value="VYT34590.1"/>
    <property type="molecule type" value="Genomic_DNA"/>
</dbReference>
<name>A0A6N2VX63_9FIRM</name>
<dbReference type="InterPro" id="IPR016152">
    <property type="entry name" value="PTrfase/Anion_transptr"/>
</dbReference>
<dbReference type="RefSeq" id="WP_009289059.1">
    <property type="nucleotide sequence ID" value="NZ_BAABRZ010000002.1"/>
</dbReference>
<dbReference type="SUPFAM" id="SSF55804">
    <property type="entry name" value="Phoshotransferase/anion transport protein"/>
    <property type="match status" value="1"/>
</dbReference>
<dbReference type="AlphaFoldDB" id="A0A6N2VX63"/>
<gene>
    <name evidence="1" type="ORF">ACLFYP115_02861</name>
</gene>
<accession>A0A6N2VX63</accession>
<dbReference type="Pfam" id="PF00359">
    <property type="entry name" value="PTS_EIIA_2"/>
    <property type="match status" value="1"/>
</dbReference>
<organism evidence="1">
    <name type="scientific">Anaerostipes caccae</name>
    <dbReference type="NCBI Taxonomy" id="105841"/>
    <lineage>
        <taxon>Bacteria</taxon>
        <taxon>Bacillati</taxon>
        <taxon>Bacillota</taxon>
        <taxon>Clostridia</taxon>
        <taxon>Lachnospirales</taxon>
        <taxon>Lachnospiraceae</taxon>
        <taxon>Anaerostipes</taxon>
    </lineage>
</organism>
<dbReference type="PANTHER" id="PTHR47738:SF3">
    <property type="entry name" value="PHOSPHOTRANSFERASE SYSTEM MANNITOL_FRUCTOSE-SPECIFIC IIA DOMAIN CONTAINING PROTEIN"/>
    <property type="match status" value="1"/>
</dbReference>
<dbReference type="PROSITE" id="PS51094">
    <property type="entry name" value="PTS_EIIA_TYPE_2"/>
    <property type="match status" value="1"/>
</dbReference>